<proteinExistence type="predicted"/>
<evidence type="ECO:0000313" key="2">
    <source>
        <dbReference type="Proteomes" id="UP000036873"/>
    </source>
</evidence>
<dbReference type="PATRIC" id="fig|52689.4.peg.547"/>
<dbReference type="STRING" id="52689.AKG39_07185"/>
<dbReference type="SUPFAM" id="SSF53474">
    <property type="entry name" value="alpha/beta-Hydrolases"/>
    <property type="match status" value="1"/>
</dbReference>
<comment type="caution">
    <text evidence="1">The sequence shown here is derived from an EMBL/GenBank/DDBJ whole genome shotgun (WGS) entry which is preliminary data.</text>
</comment>
<gene>
    <name evidence="1" type="ORF">AKG39_07185</name>
</gene>
<dbReference type="AlphaFoldDB" id="A0A0L6U197"/>
<dbReference type="RefSeq" id="WP_050739704.1">
    <property type="nucleotide sequence ID" value="NZ_LGYO01000016.1"/>
</dbReference>
<dbReference type="InterPro" id="IPR029058">
    <property type="entry name" value="AB_hydrolase_fold"/>
</dbReference>
<dbReference type="InterPro" id="IPR021440">
    <property type="entry name" value="DUF3089"/>
</dbReference>
<evidence type="ECO:0008006" key="3">
    <source>
        <dbReference type="Google" id="ProtNLM"/>
    </source>
</evidence>
<evidence type="ECO:0000313" key="1">
    <source>
        <dbReference type="EMBL" id="KNZ42291.1"/>
    </source>
</evidence>
<dbReference type="Pfam" id="PF11288">
    <property type="entry name" value="DUF3089"/>
    <property type="match status" value="1"/>
</dbReference>
<reference evidence="2" key="1">
    <citation type="submission" date="2015-07" db="EMBL/GenBank/DDBJ databases">
        <title>Draft genome sequence of Acetobacterium bakii DSM 8293, a potential psychrophilic chemical producer through syngas fermentation.</title>
        <authorList>
            <person name="Song Y."/>
            <person name="Hwang S."/>
            <person name="Cho B.-K."/>
        </authorList>
    </citation>
    <scope>NUCLEOTIDE SEQUENCE [LARGE SCALE GENOMIC DNA]</scope>
    <source>
        <strain evidence="2">DSM 8239</strain>
    </source>
</reference>
<organism evidence="1 2">
    <name type="scientific">Acetobacterium bakii</name>
    <dbReference type="NCBI Taxonomy" id="52689"/>
    <lineage>
        <taxon>Bacteria</taxon>
        <taxon>Bacillati</taxon>
        <taxon>Bacillota</taxon>
        <taxon>Clostridia</taxon>
        <taxon>Eubacteriales</taxon>
        <taxon>Eubacteriaceae</taxon>
        <taxon>Acetobacterium</taxon>
    </lineage>
</organism>
<name>A0A0L6U197_9FIRM</name>
<dbReference type="EMBL" id="LGYO01000016">
    <property type="protein sequence ID" value="KNZ42291.1"/>
    <property type="molecule type" value="Genomic_DNA"/>
</dbReference>
<dbReference type="Proteomes" id="UP000036873">
    <property type="component" value="Unassembled WGS sequence"/>
</dbReference>
<sequence>MVHQYTTDYQDRNNWMFCTFDSNLPVDVFYVYPTAYYNSPGEPAICPVTHGAMRQRARENVINKGSVFKAVGNYFVPYYRQISLEYLIDQKKNDIREFIAGPVTDVIQAFTYYMENFNNGRPFILAGHSQGSILISILLATSFKKHPEYNQSMVAAYIIGYGITQQYLENNPHLRFASGETDYGVIISYNTEAPGITAENITVPHGTIAINPISWKCDETEISSSLSLGSRIVRRDEEGHLIDILDKLHYADARIDMNRGVVICSTANPEDFRIIGGEKYFPLGNLHSGDYSLYYYDLRKNAQKRVNAYLAKKETLWKK</sequence>
<protein>
    <recommendedName>
        <fullName evidence="3">DUF3089 domain-containing protein</fullName>
    </recommendedName>
</protein>
<dbReference type="OrthoDB" id="9794645at2"/>
<accession>A0A0L6U197</accession>
<keyword evidence="2" id="KW-1185">Reference proteome</keyword>